<feature type="region of interest" description="Disordered" evidence="1">
    <location>
        <begin position="1"/>
        <end position="42"/>
    </location>
</feature>
<reference evidence="2 3" key="1">
    <citation type="submission" date="2015-02" db="EMBL/GenBank/DDBJ databases">
        <authorList>
            <person name="Ju K.-S."/>
            <person name="Doroghazi J.R."/>
            <person name="Metcalf W."/>
        </authorList>
    </citation>
    <scope>NUCLEOTIDE SEQUENCE [LARGE SCALE GENOMIC DNA]</scope>
    <source>
        <strain evidence="2 3">NRRL ISP-5550</strain>
    </source>
</reference>
<evidence type="ECO:0000256" key="1">
    <source>
        <dbReference type="SAM" id="MobiDB-lite"/>
    </source>
</evidence>
<dbReference type="PATRIC" id="fig|68223.7.peg.6243"/>
<dbReference type="Proteomes" id="UP000033551">
    <property type="component" value="Unassembled WGS sequence"/>
</dbReference>
<dbReference type="AlphaFoldDB" id="A0A0F4JKL4"/>
<evidence type="ECO:0000313" key="2">
    <source>
        <dbReference type="EMBL" id="KJY34882.1"/>
    </source>
</evidence>
<protein>
    <recommendedName>
        <fullName evidence="4">ATP-binding protein</fullName>
    </recommendedName>
</protein>
<keyword evidence="3" id="KW-1185">Reference proteome</keyword>
<evidence type="ECO:0000313" key="3">
    <source>
        <dbReference type="Proteomes" id="UP000033551"/>
    </source>
</evidence>
<proteinExistence type="predicted"/>
<name>A0A0F4JKL4_9ACTN</name>
<feature type="compositionally biased region" description="Pro residues" evidence="1">
    <location>
        <begin position="11"/>
        <end position="36"/>
    </location>
</feature>
<dbReference type="EMBL" id="JZWV01000256">
    <property type="protein sequence ID" value="KJY34882.1"/>
    <property type="molecule type" value="Genomic_DNA"/>
</dbReference>
<evidence type="ECO:0008006" key="4">
    <source>
        <dbReference type="Google" id="ProtNLM"/>
    </source>
</evidence>
<gene>
    <name evidence="2" type="ORF">VR44_11185</name>
</gene>
<accession>A0A0F4JKL4</accession>
<comment type="caution">
    <text evidence="2">The sequence shown here is derived from an EMBL/GenBank/DDBJ whole genome shotgun (WGS) entry which is preliminary data.</text>
</comment>
<sequence length="184" mass="19607">MSDAVQAKGPKLPPAYPPKSPPPPKRPVEAPRPQPTTKPAAAVERPRLRMTIRNRPTRALTFRSDQWAPVKAAAAAVKAVEEWGYTRISTDDLTTCVRMLAEAAVTAGGRRLSLHLADQDQRVLALVLAHTPARTEEDVLPALGALRSVAACGTDTDDTEGLRLWALLETQPAKGASAASPATP</sequence>
<organism evidence="2 3">
    <name type="scientific">Streptomyces katrae</name>
    <dbReference type="NCBI Taxonomy" id="68223"/>
    <lineage>
        <taxon>Bacteria</taxon>
        <taxon>Bacillati</taxon>
        <taxon>Actinomycetota</taxon>
        <taxon>Actinomycetes</taxon>
        <taxon>Kitasatosporales</taxon>
        <taxon>Streptomycetaceae</taxon>
        <taxon>Streptomyces</taxon>
    </lineage>
</organism>